<accession>A0A9D4H5A8</accession>
<keyword evidence="2" id="KW-1185">Reference proteome</keyword>
<organism evidence="1 2">
    <name type="scientific">Dreissena polymorpha</name>
    <name type="common">Zebra mussel</name>
    <name type="synonym">Mytilus polymorpha</name>
    <dbReference type="NCBI Taxonomy" id="45954"/>
    <lineage>
        <taxon>Eukaryota</taxon>
        <taxon>Metazoa</taxon>
        <taxon>Spiralia</taxon>
        <taxon>Lophotrochozoa</taxon>
        <taxon>Mollusca</taxon>
        <taxon>Bivalvia</taxon>
        <taxon>Autobranchia</taxon>
        <taxon>Heteroconchia</taxon>
        <taxon>Euheterodonta</taxon>
        <taxon>Imparidentia</taxon>
        <taxon>Neoheterodontei</taxon>
        <taxon>Myida</taxon>
        <taxon>Dreissenoidea</taxon>
        <taxon>Dreissenidae</taxon>
        <taxon>Dreissena</taxon>
    </lineage>
</organism>
<evidence type="ECO:0000313" key="2">
    <source>
        <dbReference type="Proteomes" id="UP000828390"/>
    </source>
</evidence>
<reference evidence="1" key="1">
    <citation type="journal article" date="2019" name="bioRxiv">
        <title>The Genome of the Zebra Mussel, Dreissena polymorpha: A Resource for Invasive Species Research.</title>
        <authorList>
            <person name="McCartney M.A."/>
            <person name="Auch B."/>
            <person name="Kono T."/>
            <person name="Mallez S."/>
            <person name="Zhang Y."/>
            <person name="Obille A."/>
            <person name="Becker A."/>
            <person name="Abrahante J.E."/>
            <person name="Garbe J."/>
            <person name="Badalamenti J.P."/>
            <person name="Herman A."/>
            <person name="Mangelson H."/>
            <person name="Liachko I."/>
            <person name="Sullivan S."/>
            <person name="Sone E.D."/>
            <person name="Koren S."/>
            <person name="Silverstein K.A.T."/>
            <person name="Beckman K.B."/>
            <person name="Gohl D.M."/>
        </authorList>
    </citation>
    <scope>NUCLEOTIDE SEQUENCE</scope>
    <source>
        <strain evidence="1">Duluth1</strain>
        <tissue evidence="1">Whole animal</tissue>
    </source>
</reference>
<name>A0A9D4H5A8_DREPO</name>
<dbReference type="Proteomes" id="UP000828390">
    <property type="component" value="Unassembled WGS sequence"/>
</dbReference>
<gene>
    <name evidence="1" type="ORF">DPMN_129654</name>
</gene>
<comment type="caution">
    <text evidence="1">The sequence shown here is derived from an EMBL/GenBank/DDBJ whole genome shotgun (WGS) entry which is preliminary data.</text>
</comment>
<reference evidence="1" key="2">
    <citation type="submission" date="2020-11" db="EMBL/GenBank/DDBJ databases">
        <authorList>
            <person name="McCartney M.A."/>
            <person name="Auch B."/>
            <person name="Kono T."/>
            <person name="Mallez S."/>
            <person name="Becker A."/>
            <person name="Gohl D.M."/>
            <person name="Silverstein K.A.T."/>
            <person name="Koren S."/>
            <person name="Bechman K.B."/>
            <person name="Herman A."/>
            <person name="Abrahante J.E."/>
            <person name="Garbe J."/>
        </authorList>
    </citation>
    <scope>NUCLEOTIDE SEQUENCE</scope>
    <source>
        <strain evidence="1">Duluth1</strain>
        <tissue evidence="1">Whole animal</tissue>
    </source>
</reference>
<evidence type="ECO:0000313" key="1">
    <source>
        <dbReference type="EMBL" id="KAH3827713.1"/>
    </source>
</evidence>
<dbReference type="AlphaFoldDB" id="A0A9D4H5A8"/>
<protein>
    <submittedName>
        <fullName evidence="1">Uncharacterized protein</fullName>
    </submittedName>
</protein>
<proteinExistence type="predicted"/>
<sequence>MAIVYSFCYYFLFGKNNDDDYDDLKEKEKKEGKGLKERGRRRIIMEISCPGQDLNLGLRNGRPVCYHWTTAPPNDIPIETLSETPFPQEE</sequence>
<dbReference type="EMBL" id="JAIWYP010000005">
    <property type="protein sequence ID" value="KAH3827713.1"/>
    <property type="molecule type" value="Genomic_DNA"/>
</dbReference>